<evidence type="ECO:0000256" key="3">
    <source>
        <dbReference type="SAM" id="SignalP"/>
    </source>
</evidence>
<evidence type="ECO:0000256" key="2">
    <source>
        <dbReference type="SAM" id="MobiDB-lite"/>
    </source>
</evidence>
<feature type="compositionally biased region" description="Basic and acidic residues" evidence="2">
    <location>
        <begin position="83"/>
        <end position="97"/>
    </location>
</feature>
<comment type="caution">
    <text evidence="4">The sequence shown here is derived from an EMBL/GenBank/DDBJ whole genome shotgun (WGS) entry which is preliminary data.</text>
</comment>
<keyword evidence="1" id="KW-0175">Coiled coil</keyword>
<gene>
    <name evidence="4" type="ORF">DDE83_002087</name>
</gene>
<evidence type="ECO:0000313" key="5">
    <source>
        <dbReference type="Proteomes" id="UP000249619"/>
    </source>
</evidence>
<keyword evidence="3" id="KW-0732">Signal</keyword>
<feature type="signal peptide" evidence="3">
    <location>
        <begin position="1"/>
        <end position="21"/>
    </location>
</feature>
<evidence type="ECO:0000256" key="1">
    <source>
        <dbReference type="SAM" id="Coils"/>
    </source>
</evidence>
<accession>A0A364NAZ4</accession>
<dbReference type="AlphaFoldDB" id="A0A364NAZ4"/>
<name>A0A364NAZ4_STELY</name>
<organism evidence="4 5">
    <name type="scientific">Stemphylium lycopersici</name>
    <name type="common">Tomato gray leaf spot disease fungus</name>
    <name type="synonym">Thyrospora lycopersici</name>
    <dbReference type="NCBI Taxonomy" id="183478"/>
    <lineage>
        <taxon>Eukaryota</taxon>
        <taxon>Fungi</taxon>
        <taxon>Dikarya</taxon>
        <taxon>Ascomycota</taxon>
        <taxon>Pezizomycotina</taxon>
        <taxon>Dothideomycetes</taxon>
        <taxon>Pleosporomycetidae</taxon>
        <taxon>Pleosporales</taxon>
        <taxon>Pleosporineae</taxon>
        <taxon>Pleosporaceae</taxon>
        <taxon>Stemphylium</taxon>
    </lineage>
</organism>
<sequence length="367" mass="41128">MGAILSLPFTLLNFLLPFTRAGTPLSQDLLHTALLCGTLYFAPQIGEWYNAQQQRGAQQGPIENEQDGRDLQHTDGEGVQNPDTRHEDPPLDERFVLQDDGEGGIGGAGAPARPPRAPTPPPAPRNQAQVEDEDEDEDPVPLPRHHEEPDLFAPGPANPPPQNPAQDPARAPPTHRTVGTKKAKSLARKDQQRAYNEWLRSEAEMRRLQQEEGREEREAALALERERRAAAEEVIRAKKREEREALKKEREREAAEEAERRERVVSYVRSKIEEEGGVDLVDAAWKEGKDRMWVERLIRASGLLQQLQTDGAHVLFTGKDWLVRVDEQVMARAYAEAERFGQGADGKVGFEELGRILEKAVLGRVDA</sequence>
<dbReference type="EMBL" id="QGDH01000021">
    <property type="protein sequence ID" value="RAR14514.1"/>
    <property type="molecule type" value="Genomic_DNA"/>
</dbReference>
<evidence type="ECO:0000313" key="4">
    <source>
        <dbReference type="EMBL" id="RAR14514.1"/>
    </source>
</evidence>
<feature type="compositionally biased region" description="Pro residues" evidence="2">
    <location>
        <begin position="112"/>
        <end position="124"/>
    </location>
</feature>
<protein>
    <submittedName>
        <fullName evidence="4">Uncharacterized protein</fullName>
    </submittedName>
</protein>
<feature type="coiled-coil region" evidence="1">
    <location>
        <begin position="205"/>
        <end position="261"/>
    </location>
</feature>
<dbReference type="STRING" id="183478.A0A364NAZ4"/>
<feature type="region of interest" description="Disordered" evidence="2">
    <location>
        <begin position="52"/>
        <end position="194"/>
    </location>
</feature>
<dbReference type="Proteomes" id="UP000249619">
    <property type="component" value="Unassembled WGS sequence"/>
</dbReference>
<feature type="compositionally biased region" description="Basic and acidic residues" evidence="2">
    <location>
        <begin position="66"/>
        <end position="76"/>
    </location>
</feature>
<feature type="chain" id="PRO_5017008050" evidence="3">
    <location>
        <begin position="22"/>
        <end position="367"/>
    </location>
</feature>
<feature type="compositionally biased region" description="Acidic residues" evidence="2">
    <location>
        <begin position="130"/>
        <end position="139"/>
    </location>
</feature>
<proteinExistence type="predicted"/>
<keyword evidence="5" id="KW-1185">Reference proteome</keyword>
<reference evidence="5" key="1">
    <citation type="submission" date="2018-05" db="EMBL/GenBank/DDBJ databases">
        <title>Draft genome sequence of Stemphylium lycopersici strain CIDEFI 213.</title>
        <authorList>
            <person name="Medina R."/>
            <person name="Franco M.E.E."/>
            <person name="Lucentini C.G."/>
            <person name="Saparrat M.C.N."/>
            <person name="Balatti P.A."/>
        </authorList>
    </citation>
    <scope>NUCLEOTIDE SEQUENCE [LARGE SCALE GENOMIC DNA]</scope>
    <source>
        <strain evidence="5">CIDEFI 213</strain>
    </source>
</reference>